<dbReference type="InterPro" id="IPR011009">
    <property type="entry name" value="Kinase-like_dom_sf"/>
</dbReference>
<evidence type="ECO:0000313" key="2">
    <source>
        <dbReference type="EMBL" id="ORA81407.1"/>
    </source>
</evidence>
<dbReference type="RefSeq" id="WP_083010924.1">
    <property type="nucleotide sequence ID" value="NZ_CP060015.1"/>
</dbReference>
<dbReference type="EMBL" id="MVHV01000013">
    <property type="protein sequence ID" value="ORA81407.1"/>
    <property type="molecule type" value="Genomic_DNA"/>
</dbReference>
<keyword evidence="3" id="KW-1185">Reference proteome</keyword>
<proteinExistence type="predicted"/>
<organism evidence="2 3">
    <name type="scientific">Mycobacterium malmoense</name>
    <dbReference type="NCBI Taxonomy" id="1780"/>
    <lineage>
        <taxon>Bacteria</taxon>
        <taxon>Bacillati</taxon>
        <taxon>Actinomycetota</taxon>
        <taxon>Actinomycetes</taxon>
        <taxon>Mycobacteriales</taxon>
        <taxon>Mycobacteriaceae</taxon>
        <taxon>Mycobacterium</taxon>
    </lineage>
</organism>
<dbReference type="Pfam" id="PF01636">
    <property type="entry name" value="APH"/>
    <property type="match status" value="1"/>
</dbReference>
<protein>
    <submittedName>
        <fullName evidence="2">Aminoglycoside phosphotransferase</fullName>
    </submittedName>
</protein>
<dbReference type="PANTHER" id="PTHR23020">
    <property type="entry name" value="UNCHARACTERIZED NUCLEAR HORMONE RECEPTOR-RELATED"/>
    <property type="match status" value="1"/>
</dbReference>
<dbReference type="SUPFAM" id="SSF56112">
    <property type="entry name" value="Protein kinase-like (PK-like)"/>
    <property type="match status" value="1"/>
</dbReference>
<sequence length="358" mass="38991">MGAVVAIPRYPGDVTAEWLSAALSEHRTPVEVSDVQVVAIGTGQTGATFRVVAQYATSPGDLPPTFVIKLPAQDETVRDRVTIGYRSECAFYATVADRVRVPTPRCFYCEITEDALDYALLLADQAPAVQGDQIAGCGEREARLAVVALAGLHGPSWCDPYWLDLPGLAFPRPDEASAKGLGDVAKMSADITLEKLGDRMRPEDRETFAAAMGKVTPWLFAERDRFALLHGDYRLDNLLFDTGRSRVSVVDWQTLGVGLAARDLAYFTATSLDSQLRSTVENGLVDEYHRALLGYGVGGYDRETCWRDYRLGAIQALLISALGFAFATATERGDDMVLTMLGRGCQAIRDLETLELIG</sequence>
<dbReference type="PANTHER" id="PTHR23020:SF41">
    <property type="entry name" value="AMINOGLYCOSIDE PHOSPHOTRANSFERASE DOMAIN-CONTAINING PROTEIN"/>
    <property type="match status" value="1"/>
</dbReference>
<comment type="caution">
    <text evidence="2">The sequence shown here is derived from an EMBL/GenBank/DDBJ whole genome shotgun (WGS) entry which is preliminary data.</text>
</comment>
<name>A0ABX3SS94_MYCMA</name>
<dbReference type="InterPro" id="IPR052961">
    <property type="entry name" value="Oxido-Kinase-like_Enzymes"/>
</dbReference>
<dbReference type="Proteomes" id="UP000243140">
    <property type="component" value="Unassembled WGS sequence"/>
</dbReference>
<reference evidence="2 3" key="1">
    <citation type="submission" date="2017-02" db="EMBL/GenBank/DDBJ databases">
        <title>The new phylogeny of genus Mycobacterium.</title>
        <authorList>
            <person name="Tortoli E."/>
            <person name="Trovato A."/>
            <person name="Cirillo D.M."/>
        </authorList>
    </citation>
    <scope>NUCLEOTIDE SEQUENCE [LARGE SCALE GENOMIC DNA]</scope>
    <source>
        <strain evidence="2 3">IP1130001</strain>
    </source>
</reference>
<feature type="domain" description="Aminoglycoside phosphotransferase" evidence="1">
    <location>
        <begin position="65"/>
        <end position="289"/>
    </location>
</feature>
<dbReference type="InterPro" id="IPR002575">
    <property type="entry name" value="Aminoglycoside_PTrfase"/>
</dbReference>
<gene>
    <name evidence="2" type="ORF">BST29_14080</name>
</gene>
<evidence type="ECO:0000259" key="1">
    <source>
        <dbReference type="Pfam" id="PF01636"/>
    </source>
</evidence>
<evidence type="ECO:0000313" key="3">
    <source>
        <dbReference type="Proteomes" id="UP000243140"/>
    </source>
</evidence>
<accession>A0ABX3SS94</accession>
<dbReference type="Gene3D" id="3.90.1200.10">
    <property type="match status" value="1"/>
</dbReference>